<reference evidence="3 4" key="1">
    <citation type="submission" date="2024-01" db="EMBL/GenBank/DDBJ databases">
        <title>New evidence supports the origin of RcGTA from prophage.</title>
        <authorList>
            <person name="Xu Y."/>
            <person name="Liu B."/>
            <person name="Chen F."/>
        </authorList>
    </citation>
    <scope>NUCLEOTIDE SEQUENCE [LARGE SCALE GENOMIC DNA]</scope>
    <source>
        <strain evidence="3 4">CBW1107-2</strain>
    </source>
</reference>
<feature type="region of interest" description="Disordered" evidence="1">
    <location>
        <begin position="87"/>
        <end position="108"/>
    </location>
</feature>
<protein>
    <submittedName>
        <fullName evidence="3">LapA family protein</fullName>
    </submittedName>
</protein>
<keyword evidence="4" id="KW-1185">Reference proteome</keyword>
<name>A0ABV3WPQ5_9HYPH</name>
<accession>A0ABV3WPQ5</accession>
<gene>
    <name evidence="3" type="ORF">V1479_04805</name>
</gene>
<evidence type="ECO:0000256" key="1">
    <source>
        <dbReference type="SAM" id="MobiDB-lite"/>
    </source>
</evidence>
<dbReference type="Proteomes" id="UP001559025">
    <property type="component" value="Unassembled WGS sequence"/>
</dbReference>
<comment type="caution">
    <text evidence="3">The sequence shown here is derived from an EMBL/GenBank/DDBJ whole genome shotgun (WGS) entry which is preliminary data.</text>
</comment>
<dbReference type="RefSeq" id="WP_368801999.1">
    <property type="nucleotide sequence ID" value="NZ_JAZHFV010000001.1"/>
</dbReference>
<evidence type="ECO:0000313" key="3">
    <source>
        <dbReference type="EMBL" id="MEX4006612.1"/>
    </source>
</evidence>
<proteinExistence type="predicted"/>
<keyword evidence="2" id="KW-0472">Membrane</keyword>
<feature type="transmembrane region" description="Helical" evidence="2">
    <location>
        <begin position="50"/>
        <end position="70"/>
    </location>
</feature>
<keyword evidence="2" id="KW-1133">Transmembrane helix</keyword>
<keyword evidence="2" id="KW-0812">Transmembrane</keyword>
<sequence>MLNRFMTVVVFIPLAIVLVALAVANRGPVDFTLDPFNPGNPGLTVTLPLFIYLFGALALGLIVGSVATWFRQGHYRKLARRREAELAAAPKPAAKPETGAAALPAPRA</sequence>
<evidence type="ECO:0000313" key="4">
    <source>
        <dbReference type="Proteomes" id="UP001559025"/>
    </source>
</evidence>
<dbReference type="EMBL" id="JAZHFV010000001">
    <property type="protein sequence ID" value="MEX4006612.1"/>
    <property type="molecule type" value="Genomic_DNA"/>
</dbReference>
<evidence type="ECO:0000256" key="2">
    <source>
        <dbReference type="SAM" id="Phobius"/>
    </source>
</evidence>
<organism evidence="3 4">
    <name type="scientific">Neoaquamicrobium sediminum</name>
    <dbReference type="NCBI Taxonomy" id="1849104"/>
    <lineage>
        <taxon>Bacteria</taxon>
        <taxon>Pseudomonadati</taxon>
        <taxon>Pseudomonadota</taxon>
        <taxon>Alphaproteobacteria</taxon>
        <taxon>Hyphomicrobiales</taxon>
        <taxon>Phyllobacteriaceae</taxon>
        <taxon>Neoaquamicrobium</taxon>
    </lineage>
</organism>